<keyword evidence="1" id="KW-0812">Transmembrane</keyword>
<keyword evidence="1" id="KW-0472">Membrane</keyword>
<evidence type="ECO:0000313" key="3">
    <source>
        <dbReference type="Proteomes" id="UP000290218"/>
    </source>
</evidence>
<comment type="caution">
    <text evidence="2">The sequence shown here is derived from an EMBL/GenBank/DDBJ whole genome shotgun (WGS) entry which is preliminary data.</text>
</comment>
<dbReference type="RefSeq" id="WP_129049780.1">
    <property type="nucleotide sequence ID" value="NZ_SDHX01000002.1"/>
</dbReference>
<dbReference type="Pfam" id="PF07343">
    <property type="entry name" value="DUF1475"/>
    <property type="match status" value="1"/>
</dbReference>
<feature type="transmembrane region" description="Helical" evidence="1">
    <location>
        <begin position="72"/>
        <end position="91"/>
    </location>
</feature>
<gene>
    <name evidence="2" type="ORF">ESB00_18955</name>
</gene>
<reference evidence="2 3" key="1">
    <citation type="submission" date="2019-01" db="EMBL/GenBank/DDBJ databases">
        <title>Lacunisphaera sp. strain TWA-58.</title>
        <authorList>
            <person name="Chen W.-M."/>
        </authorList>
    </citation>
    <scope>NUCLEOTIDE SEQUENCE [LARGE SCALE GENOMIC DNA]</scope>
    <source>
        <strain evidence="2 3">TWA-58</strain>
    </source>
</reference>
<dbReference type="AlphaFoldDB" id="A0A4V1M648"/>
<feature type="transmembrane region" description="Helical" evidence="1">
    <location>
        <begin position="115"/>
        <end position="133"/>
    </location>
</feature>
<name>A0A4V1M648_9BACT</name>
<feature type="transmembrane region" description="Helical" evidence="1">
    <location>
        <begin position="42"/>
        <end position="60"/>
    </location>
</feature>
<protein>
    <submittedName>
        <fullName evidence="2">DUF1475 domain-containing protein</fullName>
    </submittedName>
</protein>
<dbReference type="Proteomes" id="UP000290218">
    <property type="component" value="Unassembled WGS sequence"/>
</dbReference>
<evidence type="ECO:0000256" key="1">
    <source>
        <dbReference type="SAM" id="Phobius"/>
    </source>
</evidence>
<dbReference type="InterPro" id="IPR009943">
    <property type="entry name" value="DUF1475"/>
</dbReference>
<evidence type="ECO:0000313" key="2">
    <source>
        <dbReference type="EMBL" id="RXK53766.1"/>
    </source>
</evidence>
<dbReference type="OrthoDB" id="194531at2"/>
<sequence>MILLLRLLCFVIIGSMLWVTTWASLHQPLGDFARSATIRDPWVIATLFDAYWAFISFYLWVAWKEQSLPARLLWFVAIILLGNLAMAAYLLRELFAVSARAPNALNEVFARRNPGTLPLPGLLTVAAVAVYLLA</sequence>
<organism evidence="2 3">
    <name type="scientific">Oleiharenicola lentus</name>
    <dbReference type="NCBI Taxonomy" id="2508720"/>
    <lineage>
        <taxon>Bacteria</taxon>
        <taxon>Pseudomonadati</taxon>
        <taxon>Verrucomicrobiota</taxon>
        <taxon>Opitutia</taxon>
        <taxon>Opitutales</taxon>
        <taxon>Opitutaceae</taxon>
        <taxon>Oleiharenicola</taxon>
    </lineage>
</organism>
<keyword evidence="3" id="KW-1185">Reference proteome</keyword>
<proteinExistence type="predicted"/>
<accession>A0A4V1M648</accession>
<keyword evidence="1" id="KW-1133">Transmembrane helix</keyword>
<dbReference type="EMBL" id="SDHX01000002">
    <property type="protein sequence ID" value="RXK53766.1"/>
    <property type="molecule type" value="Genomic_DNA"/>
</dbReference>